<dbReference type="Gene3D" id="3.40.50.1000">
    <property type="entry name" value="HAD superfamily/HAD-like"/>
    <property type="match status" value="1"/>
</dbReference>
<dbReference type="GO" id="GO:0008962">
    <property type="term" value="F:phosphatidylglycerophosphatase activity"/>
    <property type="evidence" value="ECO:0007669"/>
    <property type="project" value="InterPro"/>
</dbReference>
<dbReference type="NCBIfam" id="TIGR01668">
    <property type="entry name" value="YqeG_hyp_ppase"/>
    <property type="match status" value="1"/>
</dbReference>
<protein>
    <submittedName>
        <fullName evidence="1">Uncharacterized protein</fullName>
    </submittedName>
</protein>
<keyword evidence="2" id="KW-1185">Reference proteome</keyword>
<accession>A0A1I3BYJ1</accession>
<evidence type="ECO:0000313" key="1">
    <source>
        <dbReference type="EMBL" id="SFH66811.1"/>
    </source>
</evidence>
<dbReference type="AlphaFoldDB" id="A0A1I3BYJ1"/>
<evidence type="ECO:0000313" key="2">
    <source>
        <dbReference type="Proteomes" id="UP000198668"/>
    </source>
</evidence>
<reference evidence="1 2" key="1">
    <citation type="submission" date="2016-10" db="EMBL/GenBank/DDBJ databases">
        <authorList>
            <person name="de Groot N.N."/>
        </authorList>
    </citation>
    <scope>NUCLEOTIDE SEQUENCE [LARGE SCALE GENOMIC DNA]</scope>
    <source>
        <strain evidence="1 2">DSM 27630</strain>
    </source>
</reference>
<dbReference type="OrthoDB" id="9787572at2"/>
<dbReference type="InterPro" id="IPR010021">
    <property type="entry name" value="PGPP1/Gep4"/>
</dbReference>
<sequence>MFTQFKPTWMVEAIYQITPDQLREQGVKAVLTDLDNTLIAWNNPDGTEELIEWIDRMKLADIPVIILSNNSDDRIKRVAELLKLRYIPRALKPFKKGFTEASKQLQLEKHEILMVGDQIMTDIWGANRSGIRSVLVRPIIDSDAWNTKINRFFELHIMRALIKNDPDMKWRNGIHDRNAIK</sequence>
<dbReference type="PANTHER" id="PTHR19288">
    <property type="entry name" value="4-NITROPHENYLPHOSPHATASE-RELATED"/>
    <property type="match status" value="1"/>
</dbReference>
<dbReference type="NCBIfam" id="TIGR01549">
    <property type="entry name" value="HAD-SF-IA-v1"/>
    <property type="match status" value="1"/>
</dbReference>
<dbReference type="GO" id="GO:0005737">
    <property type="term" value="C:cytoplasm"/>
    <property type="evidence" value="ECO:0007669"/>
    <property type="project" value="TreeGrafter"/>
</dbReference>
<dbReference type="Pfam" id="PF00702">
    <property type="entry name" value="Hydrolase"/>
    <property type="match status" value="1"/>
</dbReference>
<dbReference type="InterPro" id="IPR006439">
    <property type="entry name" value="HAD-SF_hydro_IA"/>
</dbReference>
<dbReference type="PANTHER" id="PTHR19288:SF25">
    <property type="entry name" value="PHOSPHATIDYLGLYCEROPHOSPHATASE GEP4, MITOCHONDRIAL"/>
    <property type="match status" value="1"/>
</dbReference>
<dbReference type="EMBL" id="FOQE01000010">
    <property type="protein sequence ID" value="SFH66811.1"/>
    <property type="molecule type" value="Genomic_DNA"/>
</dbReference>
<organism evidence="1 2">
    <name type="scientific">Pisciglobus halotolerans</name>
    <dbReference type="NCBI Taxonomy" id="745365"/>
    <lineage>
        <taxon>Bacteria</taxon>
        <taxon>Bacillati</taxon>
        <taxon>Bacillota</taxon>
        <taxon>Bacilli</taxon>
        <taxon>Lactobacillales</taxon>
        <taxon>Carnobacteriaceae</taxon>
    </lineage>
</organism>
<dbReference type="InterPro" id="IPR023214">
    <property type="entry name" value="HAD_sf"/>
</dbReference>
<dbReference type="RefSeq" id="WP_047390057.1">
    <property type="nucleotide sequence ID" value="NZ_FOQE01000010.1"/>
</dbReference>
<dbReference type="InterPro" id="IPR036412">
    <property type="entry name" value="HAD-like_sf"/>
</dbReference>
<dbReference type="Proteomes" id="UP000198668">
    <property type="component" value="Unassembled WGS sequence"/>
</dbReference>
<dbReference type="InterPro" id="IPR006549">
    <property type="entry name" value="HAD-SF_hydro_IIIA"/>
</dbReference>
<proteinExistence type="predicted"/>
<dbReference type="NCBIfam" id="TIGR01662">
    <property type="entry name" value="HAD-SF-IIIA"/>
    <property type="match status" value="1"/>
</dbReference>
<dbReference type="SUPFAM" id="SSF56784">
    <property type="entry name" value="HAD-like"/>
    <property type="match status" value="1"/>
</dbReference>
<dbReference type="CDD" id="cd16416">
    <property type="entry name" value="HAD_BsYqeG-like"/>
    <property type="match status" value="1"/>
</dbReference>
<gene>
    <name evidence="1" type="ORF">SAMN04489868_11062</name>
</gene>
<name>A0A1I3BYJ1_9LACT</name>